<dbReference type="Proteomes" id="UP000596660">
    <property type="component" value="Unplaced"/>
</dbReference>
<protein>
    <submittedName>
        <fullName evidence="1">Uncharacterized protein</fullName>
    </submittedName>
</protein>
<dbReference type="AlphaFoldDB" id="A0A803LZW9"/>
<reference evidence="1" key="2">
    <citation type="submission" date="2021-03" db="UniProtKB">
        <authorList>
            <consortium name="EnsemblPlants"/>
        </authorList>
    </citation>
    <scope>IDENTIFICATION</scope>
</reference>
<dbReference type="SUPFAM" id="SSF52058">
    <property type="entry name" value="L domain-like"/>
    <property type="match status" value="1"/>
</dbReference>
<accession>A0A803LZW9</accession>
<dbReference type="PANTHER" id="PTHR47186">
    <property type="entry name" value="LEUCINE-RICH REPEAT-CONTAINING PROTEIN 57"/>
    <property type="match status" value="1"/>
</dbReference>
<name>A0A803LZW9_CHEQI</name>
<dbReference type="Gene3D" id="3.80.10.10">
    <property type="entry name" value="Ribonuclease Inhibitor"/>
    <property type="match status" value="1"/>
</dbReference>
<dbReference type="EnsemblPlants" id="AUR62021020-RA">
    <property type="protein sequence ID" value="AUR62021020-RA:cds"/>
    <property type="gene ID" value="AUR62021020"/>
</dbReference>
<reference evidence="1" key="1">
    <citation type="journal article" date="2017" name="Nature">
        <title>The genome of Chenopodium quinoa.</title>
        <authorList>
            <person name="Jarvis D.E."/>
            <person name="Ho Y.S."/>
            <person name="Lightfoot D.J."/>
            <person name="Schmoeckel S.M."/>
            <person name="Li B."/>
            <person name="Borm T.J.A."/>
            <person name="Ohyanagi H."/>
            <person name="Mineta K."/>
            <person name="Michell C.T."/>
            <person name="Saber N."/>
            <person name="Kharbatia N.M."/>
            <person name="Rupper R.R."/>
            <person name="Sharp A.R."/>
            <person name="Dally N."/>
            <person name="Boughton B.A."/>
            <person name="Woo Y.H."/>
            <person name="Gao G."/>
            <person name="Schijlen E.G.W.M."/>
            <person name="Guo X."/>
            <person name="Momin A.A."/>
            <person name="Negrao S."/>
            <person name="Al-Babili S."/>
            <person name="Gehring C."/>
            <person name="Roessner U."/>
            <person name="Jung C."/>
            <person name="Murphy K."/>
            <person name="Arold S.T."/>
            <person name="Gojobori T."/>
            <person name="van der Linden C.G."/>
            <person name="van Loo E.N."/>
            <person name="Jellen E.N."/>
            <person name="Maughan P.J."/>
            <person name="Tester M."/>
        </authorList>
    </citation>
    <scope>NUCLEOTIDE SEQUENCE [LARGE SCALE GENOMIC DNA]</scope>
    <source>
        <strain evidence="1">cv. PI 614886</strain>
    </source>
</reference>
<dbReference type="InterPro" id="IPR032675">
    <property type="entry name" value="LRR_dom_sf"/>
</dbReference>
<dbReference type="Gramene" id="AUR62021020-RA">
    <property type="protein sequence ID" value="AUR62021020-RA:cds"/>
    <property type="gene ID" value="AUR62021020"/>
</dbReference>
<sequence>MKCPSCEILPALGELQTLKTLVIEEFSSVTAVDRCFCGTSSVTTDVYFPSLESLTFKKLVKLQNWTGLEVNDMPRLRILKIENCPEFINLPSLKNLTSLVELKIERCPTMISLPELPPSLESLKIRESNLLKDRCAIECEDWKKVDCIPYVEIDDTRIPTSGANNVPTLPTRPHQNIVYQLFLDVIDDHLGSVV</sequence>
<organism evidence="1 2">
    <name type="scientific">Chenopodium quinoa</name>
    <name type="common">Quinoa</name>
    <dbReference type="NCBI Taxonomy" id="63459"/>
    <lineage>
        <taxon>Eukaryota</taxon>
        <taxon>Viridiplantae</taxon>
        <taxon>Streptophyta</taxon>
        <taxon>Embryophyta</taxon>
        <taxon>Tracheophyta</taxon>
        <taxon>Spermatophyta</taxon>
        <taxon>Magnoliopsida</taxon>
        <taxon>eudicotyledons</taxon>
        <taxon>Gunneridae</taxon>
        <taxon>Pentapetalae</taxon>
        <taxon>Caryophyllales</taxon>
        <taxon>Chenopodiaceae</taxon>
        <taxon>Chenopodioideae</taxon>
        <taxon>Atripliceae</taxon>
        <taxon>Chenopodium</taxon>
    </lineage>
</organism>
<evidence type="ECO:0000313" key="1">
    <source>
        <dbReference type="EnsemblPlants" id="AUR62021020-RA:cds"/>
    </source>
</evidence>
<proteinExistence type="predicted"/>
<dbReference type="PANTHER" id="PTHR47186:SF3">
    <property type="entry name" value="OS09G0267800 PROTEIN"/>
    <property type="match status" value="1"/>
</dbReference>
<keyword evidence="2" id="KW-1185">Reference proteome</keyword>
<evidence type="ECO:0000313" key="2">
    <source>
        <dbReference type="Proteomes" id="UP000596660"/>
    </source>
</evidence>